<feature type="region of interest" description="Disordered" evidence="8">
    <location>
        <begin position="49"/>
        <end position="74"/>
    </location>
</feature>
<feature type="compositionally biased region" description="Pro residues" evidence="8">
    <location>
        <begin position="59"/>
        <end position="70"/>
    </location>
</feature>
<dbReference type="InterPro" id="IPR017340">
    <property type="entry name" value="U1_snRNP-C"/>
</dbReference>
<dbReference type="AlphaFoldDB" id="A0A7H9B8M4"/>
<dbReference type="SMART" id="SM00451">
    <property type="entry name" value="ZnF_U1"/>
    <property type="match status" value="1"/>
</dbReference>
<evidence type="ECO:0000259" key="9">
    <source>
        <dbReference type="PROSITE" id="PS50171"/>
    </source>
</evidence>
<keyword evidence="2" id="KW-0479">Metal-binding</keyword>
<sequence length="213" mass="24273">MARYYCEYCHSYLTHDTLSVRKSHLVGKNHLRITADYYRNKARDENKCIFRQKKTHRPAPAPPSRPPDSPKPAALHCLSNSENKSAARLARAHKKELAQPHTGILHKLYDGSPGYSKVFIDSNRLDIGDLVRANRLPQRANAAADTATPQARTRNETVAHKNCTTTEFSLEPPRILTQWSSTVPKTRLYNDNGGSLIKSIDESRKRILRRKKY</sequence>
<dbReference type="EMBL" id="CP058610">
    <property type="protein sequence ID" value="QLG74339.1"/>
    <property type="molecule type" value="Genomic_DNA"/>
</dbReference>
<evidence type="ECO:0000313" key="10">
    <source>
        <dbReference type="EMBL" id="QLG74339.1"/>
    </source>
</evidence>
<protein>
    <recommendedName>
        <fullName evidence="9">Matrin-type domain-containing protein</fullName>
    </recommendedName>
</protein>
<organism evidence="10 11">
    <name type="scientific">Zygotorulaspora mrakii</name>
    <name type="common">Zygosaccharomyces mrakii</name>
    <dbReference type="NCBI Taxonomy" id="42260"/>
    <lineage>
        <taxon>Eukaryota</taxon>
        <taxon>Fungi</taxon>
        <taxon>Dikarya</taxon>
        <taxon>Ascomycota</taxon>
        <taxon>Saccharomycotina</taxon>
        <taxon>Saccharomycetes</taxon>
        <taxon>Saccharomycetales</taxon>
        <taxon>Saccharomycetaceae</taxon>
        <taxon>Zygotorulaspora</taxon>
    </lineage>
</organism>
<dbReference type="PROSITE" id="PS50171">
    <property type="entry name" value="ZF_MATRIN"/>
    <property type="match status" value="1"/>
</dbReference>
<dbReference type="PANTHER" id="PTHR31148:SF1">
    <property type="entry name" value="U1 SMALL NUCLEAR RIBONUCLEOPROTEIN C"/>
    <property type="match status" value="1"/>
</dbReference>
<keyword evidence="3" id="KW-0863">Zinc-finger</keyword>
<evidence type="ECO:0000256" key="8">
    <source>
        <dbReference type="SAM" id="MobiDB-lite"/>
    </source>
</evidence>
<dbReference type="InterPro" id="IPR036236">
    <property type="entry name" value="Znf_C2H2_sf"/>
</dbReference>
<dbReference type="OrthoDB" id="76567at2759"/>
<evidence type="ECO:0000256" key="2">
    <source>
        <dbReference type="ARBA" id="ARBA00022723"/>
    </source>
</evidence>
<feature type="domain" description="Matrin-type" evidence="9">
    <location>
        <begin position="4"/>
        <end position="36"/>
    </location>
</feature>
<evidence type="ECO:0000256" key="7">
    <source>
        <dbReference type="ARBA" id="ARBA00023274"/>
    </source>
</evidence>
<dbReference type="PANTHER" id="PTHR31148">
    <property type="entry name" value="U1 SMALL NUCLEAR RIBONUCLEOPROTEIN C"/>
    <property type="match status" value="1"/>
</dbReference>
<evidence type="ECO:0000256" key="6">
    <source>
        <dbReference type="ARBA" id="ARBA00023242"/>
    </source>
</evidence>
<keyword evidence="4" id="KW-0862">Zinc</keyword>
<reference evidence="10 11" key="1">
    <citation type="submission" date="2020-07" db="EMBL/GenBank/DDBJ databases">
        <title>The yeast mating-type switching endonuclease HO is a domesticated member of an unorthodox homing genetic element family.</title>
        <authorList>
            <person name="Coughlan A.Y."/>
            <person name="Lombardi L."/>
            <person name="Braun-Galleani S."/>
            <person name="Martos A.R."/>
            <person name="Galeote V."/>
            <person name="Bigey F."/>
            <person name="Dequin S."/>
            <person name="Byrne K.P."/>
            <person name="Wolfe K.H."/>
        </authorList>
    </citation>
    <scope>NUCLEOTIDE SEQUENCE [LARGE SCALE GENOMIC DNA]</scope>
    <source>
        <strain evidence="10 11">NRRL Y-6702</strain>
    </source>
</reference>
<dbReference type="Proteomes" id="UP000509704">
    <property type="component" value="Chromosome 7"/>
</dbReference>
<keyword evidence="6" id="KW-0539">Nucleus</keyword>
<evidence type="ECO:0000256" key="5">
    <source>
        <dbReference type="ARBA" id="ARBA00022884"/>
    </source>
</evidence>
<gene>
    <name evidence="10" type="ORF">HG535_0G02230</name>
</gene>
<proteinExistence type="predicted"/>
<dbReference type="Pfam" id="PF06220">
    <property type="entry name" value="zf-U1"/>
    <property type="match status" value="1"/>
</dbReference>
<dbReference type="InterPro" id="IPR013085">
    <property type="entry name" value="U1-CZ_Znf_C2H2"/>
</dbReference>
<keyword evidence="7" id="KW-0687">Ribonucleoprotein</keyword>
<dbReference type="RefSeq" id="XP_037146064.1">
    <property type="nucleotide sequence ID" value="XM_037290169.1"/>
</dbReference>
<comment type="subcellular location">
    <subcellularLocation>
        <location evidence="1">Nucleus</location>
    </subcellularLocation>
</comment>
<dbReference type="GO" id="GO:0005685">
    <property type="term" value="C:U1 snRNP"/>
    <property type="evidence" value="ECO:0007669"/>
    <property type="project" value="InterPro"/>
</dbReference>
<evidence type="ECO:0000313" key="11">
    <source>
        <dbReference type="Proteomes" id="UP000509704"/>
    </source>
</evidence>
<dbReference type="InterPro" id="IPR000690">
    <property type="entry name" value="Matrin/U1-C_Znf_C2H2"/>
</dbReference>
<keyword evidence="5" id="KW-0694">RNA-binding</keyword>
<dbReference type="GO" id="GO:0030627">
    <property type="term" value="F:pre-mRNA 5'-splice site binding"/>
    <property type="evidence" value="ECO:0007669"/>
    <property type="project" value="InterPro"/>
</dbReference>
<dbReference type="GO" id="GO:0000395">
    <property type="term" value="P:mRNA 5'-splice site recognition"/>
    <property type="evidence" value="ECO:0007669"/>
    <property type="project" value="InterPro"/>
</dbReference>
<dbReference type="KEGG" id="zmk:HG535_0G02230"/>
<keyword evidence="11" id="KW-1185">Reference proteome</keyword>
<accession>A0A7H9B8M4</accession>
<dbReference type="Gene3D" id="3.30.160.60">
    <property type="entry name" value="Classic Zinc Finger"/>
    <property type="match status" value="1"/>
</dbReference>
<name>A0A7H9B8M4_ZYGMR</name>
<evidence type="ECO:0000256" key="1">
    <source>
        <dbReference type="ARBA" id="ARBA00004123"/>
    </source>
</evidence>
<dbReference type="GeneID" id="59238122"/>
<evidence type="ECO:0000256" key="4">
    <source>
        <dbReference type="ARBA" id="ARBA00022833"/>
    </source>
</evidence>
<evidence type="ECO:0000256" key="3">
    <source>
        <dbReference type="ARBA" id="ARBA00022771"/>
    </source>
</evidence>
<dbReference type="GO" id="GO:0008270">
    <property type="term" value="F:zinc ion binding"/>
    <property type="evidence" value="ECO:0007669"/>
    <property type="project" value="UniProtKB-KW"/>
</dbReference>
<dbReference type="InterPro" id="IPR003604">
    <property type="entry name" value="Matrin/U1-like-C_Znf_C2H2"/>
</dbReference>
<dbReference type="SUPFAM" id="SSF57667">
    <property type="entry name" value="beta-beta-alpha zinc fingers"/>
    <property type="match status" value="1"/>
</dbReference>